<reference evidence="1 2" key="1">
    <citation type="submission" date="2018-08" db="EMBL/GenBank/DDBJ databases">
        <title>Genome and evolution of the arbuscular mycorrhizal fungus Diversispora epigaea (formerly Glomus versiforme) and its bacterial endosymbionts.</title>
        <authorList>
            <person name="Sun X."/>
            <person name="Fei Z."/>
            <person name="Harrison M."/>
        </authorList>
    </citation>
    <scope>NUCLEOTIDE SEQUENCE [LARGE SCALE GENOMIC DNA]</scope>
    <source>
        <strain evidence="1 2">IT104</strain>
    </source>
</reference>
<proteinExistence type="predicted"/>
<sequence>MSANDKKKGKKKVFEIPKFLKNIKKKKKPEVLNPSVPEISNPPETVDSLHKYEISPGQAQKFLDRVVSDFRWPISMSDIDRGTVFFYIADESAVEFDDEMGFNMIFFYENLDKGTFDEHKDDWVLIYKQEIIKYGSECTRKELEDLEEEMPGSIYFPIDQKRHEDVKVLPARTVKARRTENEHMVKIQIRKLGTTNSVIIDYNFRDPAEGYKLYKSVIDSGAPETILPYHGGTLAVFMPQVTDLHLWFLLQQQHLKWDNDTWSKWVRTNTLRVWQRKPGNHIDSSLVGCDKAPNSNPFKKECRYSIIGTKKFKEWIYGDAPYLLAYYATDSFVTFVSLSESGSVNIGSSKKRTRSEQNNVRYTDKLKYSTSHSVHLEPRGLQRTPSNLKELMQALICILICLKTNIAQWSNIILHCDKYILIDFDYATFGSERKDIVRKALNEFSETGHAPETLIGKHDTKLCADKPKNRPTASDALEEVIRMFKKWYPKNKRLDNIEIV</sequence>
<keyword evidence="2" id="KW-1185">Reference proteome</keyword>
<dbReference type="Proteomes" id="UP000266861">
    <property type="component" value="Unassembled WGS sequence"/>
</dbReference>
<accession>A0A397JEL5</accession>
<dbReference type="OrthoDB" id="2379186at2759"/>
<evidence type="ECO:0000313" key="2">
    <source>
        <dbReference type="Proteomes" id="UP000266861"/>
    </source>
</evidence>
<name>A0A397JEL5_9GLOM</name>
<evidence type="ECO:0000313" key="1">
    <source>
        <dbReference type="EMBL" id="RHZ86769.1"/>
    </source>
</evidence>
<protein>
    <submittedName>
        <fullName evidence="1">Uncharacterized protein</fullName>
    </submittedName>
</protein>
<organism evidence="1 2">
    <name type="scientific">Diversispora epigaea</name>
    <dbReference type="NCBI Taxonomy" id="1348612"/>
    <lineage>
        <taxon>Eukaryota</taxon>
        <taxon>Fungi</taxon>
        <taxon>Fungi incertae sedis</taxon>
        <taxon>Mucoromycota</taxon>
        <taxon>Glomeromycotina</taxon>
        <taxon>Glomeromycetes</taxon>
        <taxon>Diversisporales</taxon>
        <taxon>Diversisporaceae</taxon>
        <taxon>Diversispora</taxon>
    </lineage>
</organism>
<gene>
    <name evidence="1" type="ORF">Glove_46g156</name>
</gene>
<dbReference type="AlphaFoldDB" id="A0A397JEL5"/>
<comment type="caution">
    <text evidence="1">The sequence shown here is derived from an EMBL/GenBank/DDBJ whole genome shotgun (WGS) entry which is preliminary data.</text>
</comment>
<dbReference type="EMBL" id="PQFF01000043">
    <property type="protein sequence ID" value="RHZ86769.1"/>
    <property type="molecule type" value="Genomic_DNA"/>
</dbReference>